<organism evidence="1 2">
    <name type="scientific">Leptogranulimonas caecicola</name>
    <dbReference type="NCBI Taxonomy" id="2894156"/>
    <lineage>
        <taxon>Bacteria</taxon>
        <taxon>Bacillati</taxon>
        <taxon>Actinomycetota</taxon>
        <taxon>Coriobacteriia</taxon>
        <taxon>Coriobacteriales</taxon>
        <taxon>Kribbibacteriaceae</taxon>
        <taxon>Leptogranulimonas</taxon>
    </lineage>
</organism>
<sequence length="69" mass="7828">MSIHDNMTRALQLAARAIADDPELLTCNMADAHRCMDSDQCIRVEIRAYQGGYFEICTSSKWSGMTEKR</sequence>
<dbReference type="RefSeq" id="WP_265591168.1">
    <property type="nucleotide sequence ID" value="NZ_AP025285.1"/>
</dbReference>
<gene>
    <name evidence="1" type="ORF">ATTO_09020</name>
</gene>
<evidence type="ECO:0000313" key="2">
    <source>
        <dbReference type="Proteomes" id="UP001431186"/>
    </source>
</evidence>
<dbReference type="Proteomes" id="UP001431186">
    <property type="component" value="Chromosome"/>
</dbReference>
<evidence type="ECO:0008006" key="3">
    <source>
        <dbReference type="Google" id="ProtNLM"/>
    </source>
</evidence>
<evidence type="ECO:0000313" key="1">
    <source>
        <dbReference type="EMBL" id="BDC91030.1"/>
    </source>
</evidence>
<reference evidence="1" key="1">
    <citation type="submission" date="2021-11" db="EMBL/GenBank/DDBJ databases">
        <title>Complete genome sequence of Atopobiaceae bacterium TOC12.</title>
        <authorList>
            <person name="Morinaga K."/>
            <person name="Kusada H."/>
            <person name="Tamaki H."/>
        </authorList>
    </citation>
    <scope>NUCLEOTIDE SEQUENCE</scope>
    <source>
        <strain evidence="1">TOC12</strain>
    </source>
</reference>
<accession>A0AAU9CDZ0</accession>
<dbReference type="KEGG" id="lcal:ATTO_09020"/>
<protein>
    <recommendedName>
        <fullName evidence="3">Ferredoxin</fullName>
    </recommendedName>
</protein>
<dbReference type="AlphaFoldDB" id="A0AAU9CDZ0"/>
<keyword evidence="2" id="KW-1185">Reference proteome</keyword>
<name>A0AAU9CDZ0_9ACTN</name>
<dbReference type="EMBL" id="AP025285">
    <property type="protein sequence ID" value="BDC91030.1"/>
    <property type="molecule type" value="Genomic_DNA"/>
</dbReference>
<proteinExistence type="predicted"/>